<dbReference type="InterPro" id="IPR020802">
    <property type="entry name" value="TesA-like"/>
</dbReference>
<dbReference type="SUPFAM" id="SSF53474">
    <property type="entry name" value="alpha/beta-Hydrolases"/>
    <property type="match status" value="1"/>
</dbReference>
<gene>
    <name evidence="4" type="ORF">IHE55_07660</name>
</gene>
<accession>A0ABS0NHK0</accession>
<dbReference type="InterPro" id="IPR012223">
    <property type="entry name" value="TEII"/>
</dbReference>
<evidence type="ECO:0000313" key="4">
    <source>
        <dbReference type="EMBL" id="MBH5334678.1"/>
    </source>
</evidence>
<dbReference type="InterPro" id="IPR029058">
    <property type="entry name" value="AB_hydrolase_fold"/>
</dbReference>
<name>A0ABS0NHK0_9ACTN</name>
<dbReference type="Proteomes" id="UP000807371">
    <property type="component" value="Unassembled WGS sequence"/>
</dbReference>
<proteinExistence type="inferred from homology"/>
<dbReference type="SMART" id="SM00824">
    <property type="entry name" value="PKS_TE"/>
    <property type="match status" value="1"/>
</dbReference>
<sequence>MFGTGPAPGDRLRLFCFPYAGGNAAAYRGLRAAAPTGLGVYPVELPGRGRRIREVPHTAMASLVASLADDLQGALDRPYALLGHSLGGLIAYELAVELRERGAPPPAHLFLSAIAAPQWPRTGRPLHRAGEAEVRAALLAMGGTPPELLANEEIMALALPVLRADHSVLETYRYRPRPPLPLPVTVFGGSADEVAPPEVLGGWREHSDRPVAIRLFPGGHFFLTTAPAEVMRGIAHGLGLLRPAR</sequence>
<dbReference type="InterPro" id="IPR001031">
    <property type="entry name" value="Thioesterase"/>
</dbReference>
<evidence type="ECO:0000256" key="2">
    <source>
        <dbReference type="ARBA" id="ARBA00022801"/>
    </source>
</evidence>
<dbReference type="PANTHER" id="PTHR11487:SF0">
    <property type="entry name" value="S-ACYL FATTY ACID SYNTHASE THIOESTERASE, MEDIUM CHAIN"/>
    <property type="match status" value="1"/>
</dbReference>
<evidence type="ECO:0000313" key="5">
    <source>
        <dbReference type="Proteomes" id="UP000807371"/>
    </source>
</evidence>
<dbReference type="Gene3D" id="3.40.50.1820">
    <property type="entry name" value="alpha/beta hydrolase"/>
    <property type="match status" value="1"/>
</dbReference>
<feature type="domain" description="Thioesterase TesA-like" evidence="3">
    <location>
        <begin position="15"/>
        <end position="234"/>
    </location>
</feature>
<keyword evidence="2" id="KW-0378">Hydrolase</keyword>
<organism evidence="4 5">
    <name type="scientific">Streptomyces pactum</name>
    <dbReference type="NCBI Taxonomy" id="68249"/>
    <lineage>
        <taxon>Bacteria</taxon>
        <taxon>Bacillati</taxon>
        <taxon>Actinomycetota</taxon>
        <taxon>Actinomycetes</taxon>
        <taxon>Kitasatosporales</taxon>
        <taxon>Streptomycetaceae</taxon>
        <taxon>Streptomyces</taxon>
    </lineage>
</organism>
<protein>
    <submittedName>
        <fullName evidence="4">Thioesterase</fullName>
    </submittedName>
</protein>
<dbReference type="Pfam" id="PF00975">
    <property type="entry name" value="Thioesterase"/>
    <property type="match status" value="1"/>
</dbReference>
<comment type="caution">
    <text evidence="4">The sequence shown here is derived from an EMBL/GenBank/DDBJ whole genome shotgun (WGS) entry which is preliminary data.</text>
</comment>
<evidence type="ECO:0000256" key="1">
    <source>
        <dbReference type="ARBA" id="ARBA00007169"/>
    </source>
</evidence>
<keyword evidence="5" id="KW-1185">Reference proteome</keyword>
<dbReference type="EMBL" id="JACYXC010000001">
    <property type="protein sequence ID" value="MBH5334678.1"/>
    <property type="molecule type" value="Genomic_DNA"/>
</dbReference>
<evidence type="ECO:0000259" key="3">
    <source>
        <dbReference type="SMART" id="SM00824"/>
    </source>
</evidence>
<comment type="similarity">
    <text evidence="1">Belongs to the thioesterase family.</text>
</comment>
<dbReference type="PANTHER" id="PTHR11487">
    <property type="entry name" value="THIOESTERASE"/>
    <property type="match status" value="1"/>
</dbReference>
<reference evidence="4 5" key="1">
    <citation type="submission" date="2020-09" db="EMBL/GenBank/DDBJ databases">
        <title>Biosynthesis of the nuclear factor of activated T cells inhibitor NFAT-133 and its congeners in Streptomyces pactum.</title>
        <authorList>
            <person name="Zhou W."/>
            <person name="Posri P."/>
            <person name="Abugrain M.E."/>
            <person name="Weisberg A.J."/>
            <person name="Chang J.H."/>
            <person name="Mahmud T."/>
        </authorList>
    </citation>
    <scope>NUCLEOTIDE SEQUENCE [LARGE SCALE GENOMIC DNA]</scope>
    <source>
        <strain evidence="4 5">ATCC 27456</strain>
    </source>
</reference>